<reference evidence="2 3" key="1">
    <citation type="submission" date="2023-07" db="EMBL/GenBank/DDBJ databases">
        <title>Sequencing the genomes of 1000 actinobacteria strains.</title>
        <authorList>
            <person name="Klenk H.-P."/>
        </authorList>
    </citation>
    <scope>NUCLEOTIDE SEQUENCE [LARGE SCALE GENOMIC DNA]</scope>
    <source>
        <strain evidence="2 3">DSM 44388</strain>
    </source>
</reference>
<organism evidence="2 3">
    <name type="scientific">Kineosporia succinea</name>
    <dbReference type="NCBI Taxonomy" id="84632"/>
    <lineage>
        <taxon>Bacteria</taxon>
        <taxon>Bacillati</taxon>
        <taxon>Actinomycetota</taxon>
        <taxon>Actinomycetes</taxon>
        <taxon>Kineosporiales</taxon>
        <taxon>Kineosporiaceae</taxon>
        <taxon>Kineosporia</taxon>
    </lineage>
</organism>
<accession>A0ABT9P9U7</accession>
<feature type="region of interest" description="Disordered" evidence="1">
    <location>
        <begin position="95"/>
        <end position="130"/>
    </location>
</feature>
<evidence type="ECO:0000313" key="3">
    <source>
        <dbReference type="Proteomes" id="UP001235712"/>
    </source>
</evidence>
<keyword evidence="2" id="KW-0378">Hydrolase</keyword>
<dbReference type="EC" id="3.1.21.-" evidence="2"/>
<gene>
    <name evidence="2" type="ORF">J2S57_005214</name>
</gene>
<feature type="compositionally biased region" description="Basic and acidic residues" evidence="1">
    <location>
        <begin position="95"/>
        <end position="106"/>
    </location>
</feature>
<dbReference type="GO" id="GO:0016787">
    <property type="term" value="F:hydrolase activity"/>
    <property type="evidence" value="ECO:0007669"/>
    <property type="project" value="UniProtKB-KW"/>
</dbReference>
<protein>
    <submittedName>
        <fullName evidence="2">5-methylcytosine-specific restriction protein A</fullName>
        <ecNumber evidence="2">3.1.21.-</ecNumber>
    </submittedName>
</protein>
<dbReference type="EMBL" id="JAUSQZ010000001">
    <property type="protein sequence ID" value="MDP9829465.1"/>
    <property type="molecule type" value="Genomic_DNA"/>
</dbReference>
<proteinExistence type="predicted"/>
<evidence type="ECO:0000256" key="1">
    <source>
        <dbReference type="SAM" id="MobiDB-lite"/>
    </source>
</evidence>
<dbReference type="Proteomes" id="UP001235712">
    <property type="component" value="Unassembled WGS sequence"/>
</dbReference>
<keyword evidence="3" id="KW-1185">Reference proteome</keyword>
<evidence type="ECO:0000313" key="2">
    <source>
        <dbReference type="EMBL" id="MDP9829465.1"/>
    </source>
</evidence>
<sequence length="130" mass="14026">MARWSVCSKPGCPNVFQGSGRCPDCKAAADMARGNATQRGYGRRHRNDFRAAVLKKNGGMCACEGCTAPTNRHVGPCTLKATVADHWPLSRRELVDSKLNPDDPRHGRPLCHPCHSSHTGHAQPGGWNAA</sequence>
<comment type="caution">
    <text evidence="2">The sequence shown here is derived from an EMBL/GenBank/DDBJ whole genome shotgun (WGS) entry which is preliminary data.</text>
</comment>
<name>A0ABT9P9U7_9ACTN</name>